<dbReference type="RefSeq" id="WP_208107959.1">
    <property type="nucleotide sequence ID" value="NZ_SNYI01000001.1"/>
</dbReference>
<evidence type="ECO:0000256" key="1">
    <source>
        <dbReference type="ARBA" id="ARBA00001962"/>
    </source>
</evidence>
<gene>
    <name evidence="8" type="ORF">CLV82_0226</name>
</gene>
<dbReference type="PANTHER" id="PTHR43756:SF5">
    <property type="entry name" value="CHOLINE MONOOXYGENASE, CHLOROPLASTIC"/>
    <property type="match status" value="1"/>
</dbReference>
<proteinExistence type="predicted"/>
<organism evidence="8 9">
    <name type="scientific">Zeaxanthinibacter enoshimensis</name>
    <dbReference type="NCBI Taxonomy" id="392009"/>
    <lineage>
        <taxon>Bacteria</taxon>
        <taxon>Pseudomonadati</taxon>
        <taxon>Bacteroidota</taxon>
        <taxon>Flavobacteriia</taxon>
        <taxon>Flavobacteriales</taxon>
        <taxon>Flavobacteriaceae</taxon>
        <taxon>Zeaxanthinibacter</taxon>
    </lineage>
</organism>
<reference evidence="8 9" key="1">
    <citation type="submission" date="2019-03" db="EMBL/GenBank/DDBJ databases">
        <title>Genomic Encyclopedia of Archaeal and Bacterial Type Strains, Phase II (KMG-II): from individual species to whole genera.</title>
        <authorList>
            <person name="Goeker M."/>
        </authorList>
    </citation>
    <scope>NUCLEOTIDE SEQUENCE [LARGE SCALE GENOMIC DNA]</scope>
    <source>
        <strain evidence="8 9">DSM 18435</strain>
    </source>
</reference>
<dbReference type="InterPro" id="IPR036922">
    <property type="entry name" value="Rieske_2Fe-2S_sf"/>
</dbReference>
<keyword evidence="9" id="KW-1185">Reference proteome</keyword>
<dbReference type="GO" id="GO:0004497">
    <property type="term" value="F:monooxygenase activity"/>
    <property type="evidence" value="ECO:0007669"/>
    <property type="project" value="UniProtKB-KW"/>
</dbReference>
<dbReference type="SUPFAM" id="SSF50022">
    <property type="entry name" value="ISP domain"/>
    <property type="match status" value="1"/>
</dbReference>
<dbReference type="CDD" id="cd03469">
    <property type="entry name" value="Rieske_RO_Alpha_N"/>
    <property type="match status" value="1"/>
</dbReference>
<comment type="caution">
    <text evidence="8">The sequence shown here is derived from an EMBL/GenBank/DDBJ whole genome shotgun (WGS) entry which is preliminary data.</text>
</comment>
<dbReference type="AlphaFoldDB" id="A0A4R6TR93"/>
<evidence type="ECO:0000256" key="2">
    <source>
        <dbReference type="ARBA" id="ARBA00022714"/>
    </source>
</evidence>
<dbReference type="GO" id="GO:0005506">
    <property type="term" value="F:iron ion binding"/>
    <property type="evidence" value="ECO:0007669"/>
    <property type="project" value="InterPro"/>
</dbReference>
<sequence>MLYDFYIDPDITKARTLPASFYRDPKVFKALKNKILRRSWQWIGDESLVPGPHRVYPFYLLDGFIPEPLLLTKDTTGEVCCLSNVCTHRGNLLISEPCKSRKLVCGYHGRRFALDGTFEFMPEFEQAKSFPADCDNLTKLHLYHWGPHLFTSLDPGFDLREILAVMEERIGFMGIKNFRPHKDRSNDYLINAHWALYCDNYLEGFHIPFVHKELDAVLDYGSYDTFLFDHLSLQIGYASSPDELVFDLPEGHVDHGKKVAAYYFWVFPNLMFNFYPWGLSVNVVKPVSEEKSKVSFRTYVYDESKLDKGAGAGLDTVEMEDEAVVESVQKGVQSSLYTHGRFSPTRERGVHHFHILLSRFLRS</sequence>
<keyword evidence="6" id="KW-0411">Iron-sulfur</keyword>
<name>A0A4R6TR93_9FLAO</name>
<dbReference type="Pfam" id="PF00848">
    <property type="entry name" value="Ring_hydroxyl_A"/>
    <property type="match status" value="1"/>
</dbReference>
<dbReference type="Gene3D" id="2.102.10.10">
    <property type="entry name" value="Rieske [2Fe-2S] iron-sulphur domain"/>
    <property type="match status" value="1"/>
</dbReference>
<feature type="domain" description="Rieske" evidence="7">
    <location>
        <begin position="40"/>
        <end position="141"/>
    </location>
</feature>
<evidence type="ECO:0000256" key="5">
    <source>
        <dbReference type="ARBA" id="ARBA00023004"/>
    </source>
</evidence>
<evidence type="ECO:0000256" key="4">
    <source>
        <dbReference type="ARBA" id="ARBA00023002"/>
    </source>
</evidence>
<dbReference type="InterPro" id="IPR015879">
    <property type="entry name" value="Ring_hydroxy_dOase_asu_C_dom"/>
</dbReference>
<keyword evidence="3" id="KW-0479">Metal-binding</keyword>
<dbReference type="GO" id="GO:0051537">
    <property type="term" value="F:2 iron, 2 sulfur cluster binding"/>
    <property type="evidence" value="ECO:0007669"/>
    <property type="project" value="UniProtKB-KW"/>
</dbReference>
<evidence type="ECO:0000313" key="8">
    <source>
        <dbReference type="EMBL" id="TDQ32399.1"/>
    </source>
</evidence>
<evidence type="ECO:0000256" key="6">
    <source>
        <dbReference type="ARBA" id="ARBA00023014"/>
    </source>
</evidence>
<dbReference type="PANTHER" id="PTHR43756">
    <property type="entry name" value="CHOLINE MONOOXYGENASE, CHLOROPLASTIC"/>
    <property type="match status" value="1"/>
</dbReference>
<evidence type="ECO:0000313" key="9">
    <source>
        <dbReference type="Proteomes" id="UP000295468"/>
    </source>
</evidence>
<keyword evidence="5" id="KW-0408">Iron</keyword>
<dbReference type="EMBL" id="SNYI01000001">
    <property type="protein sequence ID" value="TDQ32399.1"/>
    <property type="molecule type" value="Genomic_DNA"/>
</dbReference>
<keyword evidence="4" id="KW-0560">Oxidoreductase</keyword>
<dbReference type="SUPFAM" id="SSF55961">
    <property type="entry name" value="Bet v1-like"/>
    <property type="match status" value="1"/>
</dbReference>
<dbReference type="Proteomes" id="UP000295468">
    <property type="component" value="Unassembled WGS sequence"/>
</dbReference>
<evidence type="ECO:0000256" key="3">
    <source>
        <dbReference type="ARBA" id="ARBA00022723"/>
    </source>
</evidence>
<dbReference type="Gene3D" id="3.90.380.10">
    <property type="entry name" value="Naphthalene 1,2-dioxygenase Alpha Subunit, Chain A, domain 1"/>
    <property type="match status" value="2"/>
</dbReference>
<dbReference type="InterPro" id="IPR017941">
    <property type="entry name" value="Rieske_2Fe-2S"/>
</dbReference>
<accession>A0A4R6TR93</accession>
<protein>
    <submittedName>
        <fullName evidence="8">Choline monooxygenase</fullName>
    </submittedName>
</protein>
<evidence type="ECO:0000259" key="7">
    <source>
        <dbReference type="PROSITE" id="PS51296"/>
    </source>
</evidence>
<comment type="cofactor">
    <cofactor evidence="1">
        <name>Fe cation</name>
        <dbReference type="ChEBI" id="CHEBI:24875"/>
    </cofactor>
</comment>
<keyword evidence="8" id="KW-0503">Monooxygenase</keyword>
<dbReference type="InterPro" id="IPR001663">
    <property type="entry name" value="Rng_hydr_dOase-A"/>
</dbReference>
<keyword evidence="2" id="KW-0001">2Fe-2S</keyword>
<dbReference type="Pfam" id="PF00355">
    <property type="entry name" value="Rieske"/>
    <property type="match status" value="1"/>
</dbReference>
<dbReference type="PROSITE" id="PS51296">
    <property type="entry name" value="RIESKE"/>
    <property type="match status" value="1"/>
</dbReference>